<dbReference type="SUPFAM" id="SSF57667">
    <property type="entry name" value="beta-beta-alpha zinc fingers"/>
    <property type="match status" value="15"/>
</dbReference>
<dbReference type="PROSITE" id="PS50157">
    <property type="entry name" value="ZINC_FINGER_C2H2_2"/>
    <property type="match status" value="27"/>
</dbReference>
<evidence type="ECO:0000256" key="8">
    <source>
        <dbReference type="ARBA" id="ARBA00023015"/>
    </source>
</evidence>
<evidence type="ECO:0000256" key="5">
    <source>
        <dbReference type="ARBA" id="ARBA00022737"/>
    </source>
</evidence>
<keyword evidence="6 12" id="KW-0863">Zinc-finger</keyword>
<accession>A0A9R1T0H4</accession>
<evidence type="ECO:0000256" key="10">
    <source>
        <dbReference type="ARBA" id="ARBA00023163"/>
    </source>
</evidence>
<dbReference type="FunFam" id="3.30.160.60:FF:001156">
    <property type="entry name" value="Zinc finger protein 407"/>
    <property type="match status" value="1"/>
</dbReference>
<evidence type="ECO:0000256" key="3">
    <source>
        <dbReference type="ARBA" id="ARBA00006991"/>
    </source>
</evidence>
<dbReference type="GO" id="GO:0003677">
    <property type="term" value="F:DNA binding"/>
    <property type="evidence" value="ECO:0007669"/>
    <property type="project" value="UniProtKB-KW"/>
</dbReference>
<proteinExistence type="inferred from homology"/>
<dbReference type="InterPro" id="IPR013087">
    <property type="entry name" value="Znf_C2H2_type"/>
</dbReference>
<protein>
    <submittedName>
        <fullName evidence="16 17">Zinc finger protein 236 isoform X1</fullName>
    </submittedName>
</protein>
<feature type="domain" description="C2H2-type" evidence="14">
    <location>
        <begin position="602"/>
        <end position="629"/>
    </location>
</feature>
<feature type="domain" description="C2H2-type" evidence="14">
    <location>
        <begin position="1265"/>
        <end position="1292"/>
    </location>
</feature>
<feature type="domain" description="C2H2-type" evidence="14">
    <location>
        <begin position="1143"/>
        <end position="1165"/>
    </location>
</feature>
<dbReference type="OrthoDB" id="6077919at2759"/>
<evidence type="ECO:0000256" key="1">
    <source>
        <dbReference type="ARBA" id="ARBA00003767"/>
    </source>
</evidence>
<dbReference type="InterPro" id="IPR003604">
    <property type="entry name" value="Matrin/U1-like-C_Znf_C2H2"/>
</dbReference>
<dbReference type="Pfam" id="PF12874">
    <property type="entry name" value="zf-met"/>
    <property type="match status" value="1"/>
</dbReference>
<feature type="domain" description="C2H2-type" evidence="14">
    <location>
        <begin position="242"/>
        <end position="269"/>
    </location>
</feature>
<feature type="region of interest" description="Disordered" evidence="13">
    <location>
        <begin position="136"/>
        <end position="155"/>
    </location>
</feature>
<dbReference type="PANTHER" id="PTHR24379:SF121">
    <property type="entry name" value="C2H2-TYPE DOMAIN-CONTAINING PROTEIN"/>
    <property type="match status" value="1"/>
</dbReference>
<dbReference type="RefSeq" id="XP_011300523.1">
    <property type="nucleotide sequence ID" value="XM_011302221.1"/>
</dbReference>
<keyword evidence="15" id="KW-1185">Reference proteome</keyword>
<feature type="domain" description="C2H2-type" evidence="14">
    <location>
        <begin position="520"/>
        <end position="547"/>
    </location>
</feature>
<dbReference type="Gene3D" id="3.30.160.60">
    <property type="entry name" value="Classic Zinc Finger"/>
    <property type="match status" value="21"/>
</dbReference>
<keyword evidence="10" id="KW-0804">Transcription</keyword>
<feature type="region of interest" description="Disordered" evidence="13">
    <location>
        <begin position="1341"/>
        <end position="1386"/>
    </location>
</feature>
<evidence type="ECO:0000256" key="13">
    <source>
        <dbReference type="SAM" id="MobiDB-lite"/>
    </source>
</evidence>
<feature type="domain" description="C2H2-type" evidence="14">
    <location>
        <begin position="576"/>
        <end position="603"/>
    </location>
</feature>
<feature type="region of interest" description="Disordered" evidence="13">
    <location>
        <begin position="790"/>
        <end position="809"/>
    </location>
</feature>
<evidence type="ECO:0000313" key="15">
    <source>
        <dbReference type="Proteomes" id="UP000694866"/>
    </source>
</evidence>
<feature type="domain" description="C2H2-type" evidence="14">
    <location>
        <begin position="159"/>
        <end position="186"/>
    </location>
</feature>
<dbReference type="FunFam" id="3.30.160.60:FF:000226">
    <property type="entry name" value="Zinc finger protein 236 variant"/>
    <property type="match status" value="1"/>
</dbReference>
<evidence type="ECO:0000256" key="12">
    <source>
        <dbReference type="PROSITE-ProRule" id="PRU00042"/>
    </source>
</evidence>
<dbReference type="FunFam" id="3.30.160.60:FF:000624">
    <property type="entry name" value="zinc finger protein 697"/>
    <property type="match status" value="2"/>
</dbReference>
<keyword evidence="7" id="KW-0862">Zinc</keyword>
<feature type="domain" description="C2H2-type" evidence="14">
    <location>
        <begin position="1086"/>
        <end position="1113"/>
    </location>
</feature>
<feature type="compositionally biased region" description="Basic and acidic residues" evidence="13">
    <location>
        <begin position="1171"/>
        <end position="1182"/>
    </location>
</feature>
<feature type="domain" description="C2H2-type" evidence="14">
    <location>
        <begin position="187"/>
        <end position="214"/>
    </location>
</feature>
<evidence type="ECO:0000259" key="14">
    <source>
        <dbReference type="PROSITE" id="PS50157"/>
    </source>
</evidence>
<keyword evidence="4" id="KW-0479">Metal-binding</keyword>
<feature type="region of interest" description="Disordered" evidence="13">
    <location>
        <begin position="468"/>
        <end position="489"/>
    </location>
</feature>
<dbReference type="InterPro" id="IPR036236">
    <property type="entry name" value="Znf_C2H2_sf"/>
</dbReference>
<feature type="domain" description="C2H2-type" evidence="14">
    <location>
        <begin position="1526"/>
        <end position="1553"/>
    </location>
</feature>
<dbReference type="SMART" id="SM00451">
    <property type="entry name" value="ZnF_U1"/>
    <property type="match status" value="4"/>
</dbReference>
<feature type="domain" description="C2H2-type" evidence="14">
    <location>
        <begin position="708"/>
        <end position="735"/>
    </location>
</feature>
<feature type="compositionally biased region" description="Basic and acidic residues" evidence="13">
    <location>
        <begin position="474"/>
        <end position="486"/>
    </location>
</feature>
<sequence>MLTRQSPPAETVSLAVDAITLGFVISEDGRAVLAVTGAEEGTLELLTTPVSLVQTGTVLSPTSLKVNNGNAGNSQLFQINLESLVDGGSIQQTALLPQNHGNSSLEGRTAVRNDQQIIEIIPSESSDIVKSVTVVPERQKKGPGRPRKNPNASDAKNELKCEICGEEFKRQMLYRKHMEHHAEEKPHRCPKCPASFNIPLNFTLHMAMHNTGEPKCPECGRKFARMASLKAHIIVHEKEENLFCTECEDSFSTKAQLDAHLKLHNEKWSSEDVRKCKLCNKQFTQPALYRLHIREHYRLQTKIMKQTKRGTTQKTIYKCKICMKVFQKPSQLMRHIRVHTGEKPFKCTICARAFSQKSSLQIHMWRHVGVRPYPCTQCSAKFSQKGNLNAHILRVHNAPEGEPTYACTQCSCVFKKLGSLNGHMKKMHAVPVDEVGTCDSSTETSIKSPDSTLDPQSSKNDILQQALTNSGLTTKEKPSDSPKRPESQTSYVTLVDRTPDGSFRKYVTIKQRRIGSIRWYSCSFCHKEFKKPSDLIRHLRVHTQEKPFKCSHCPRSFALKSTMKTHERTHFGVKKYSCGICGKMFSCHSSLTAHTRTHTKPHKCDLCDMSFSTSTVLKSHLKGHAKQKGKLCPEAERLVPQIVLEEPLVISDAGNKISVSQVQSKQRHVYNSEEEGNRPHKCWVCPAAFRKISHLKQHYRRHTGERPYKCYKCDRRFTSNSVLNAHLHTHEATRPFSCNVCDATFSTQSSQKRHLVTHSNKRPFMCPYCHKTFKTSVSCRKHMKIHKNELAQQQLEKQKSGEEEGREDELALEDDLEFQGNINTEFEGAFGGEGEATDGNLATVEPGNLATSQTLHADETGTITLPNYTGEQTLTAESIREIEETLNQQLFNIGLGNIHLPPTLAPPMTDTTETPQAPVLNIIYDNQKVLDPPPPSIPTSIFGSPHFDTFDMSQITLQADTEIDMGISSANSTSMASILPRSAQEEQRMIPVSSLDNPTKPHRLVVVSSIPQGSEAIRPVPTCPKYPKIIAKADTTDTTGLLNLDNDATLDKSQSYPIQGESEPKDNVQIHLSKLFSPPEVPKDQLQCHLCLQKDFTAAALKTHLKSHRGSREFQCPECSLKFCTNGGLTRHLKVHNKKTDAHNCSRCLETFPSEAQLKLHMKGHEKISWDPTTRIEPDSSQKEPIPVDGNSLTLNSMTEANDSSISERVLMDSVAERDIIRPLNYENDKEKKEYTNKCEYCPKTFRKPSDLIRHIRTHTGERPYQCKHCEKSFAVKCTLDCHMKVHEGTKSFCCHVCNSLFATKGSLKVHMRLHTGSKPFKCPICDQRFRTSGHRKVHLVTHTRNSDGPRRRGRQKKNQNSETSVESDVNVKDHPEINNVEPTGDYQNIDTITIDATGIPEQLTFNPDGTINDNSVLSVNDSNQLVANLQFLLSSGLVTIQTDESALLQLNDGNMGPENLMGQGTNLMSDNLMLSTQLDIHGDQEPQLQLDNCMTLVEMPEGGENASVQQVQPVQKSKSKNPTKKECDVCGKTFMKPCQVERHKRIHTGERPFKCQLCDKSFAQKVTLQMHQKHHTGDRPYPCPHCDYSFTQKGNLQTHLRRVHQLDTIEGKKLRRGQQLSAKVTPDNDNQINVNRLLSLDDISLVEFLK</sequence>
<reference evidence="16 17" key="1">
    <citation type="submission" date="2025-04" db="UniProtKB">
        <authorList>
            <consortium name="RefSeq"/>
        </authorList>
    </citation>
    <scope>IDENTIFICATION</scope>
    <source>
        <strain evidence="16 17">USDA-PBARC FA_bdor</strain>
        <tissue evidence="16 17">Whole organism</tissue>
    </source>
</reference>
<feature type="domain" description="C2H2-type" evidence="14">
    <location>
        <begin position="345"/>
        <end position="372"/>
    </location>
</feature>
<name>A0A9R1T0H4_9HYME</name>
<evidence type="ECO:0000256" key="4">
    <source>
        <dbReference type="ARBA" id="ARBA00022723"/>
    </source>
</evidence>
<feature type="domain" description="C2H2-type" evidence="14">
    <location>
        <begin position="317"/>
        <end position="344"/>
    </location>
</feature>
<keyword evidence="9" id="KW-0238">DNA-binding</keyword>
<dbReference type="Proteomes" id="UP000694866">
    <property type="component" value="Unplaced"/>
</dbReference>
<dbReference type="GeneID" id="105264978"/>
<keyword evidence="5" id="KW-0677">Repeat</keyword>
<accession>A0A9R1TXT3</accession>
<dbReference type="FunFam" id="3.30.160.60:FF:000744">
    <property type="entry name" value="zinc finger E-box-binding homeobox 1"/>
    <property type="match status" value="1"/>
</dbReference>
<dbReference type="GO" id="GO:0006355">
    <property type="term" value="P:regulation of DNA-templated transcription"/>
    <property type="evidence" value="ECO:0007669"/>
    <property type="project" value="UniProtKB-ARBA"/>
</dbReference>
<dbReference type="PROSITE" id="PS00028">
    <property type="entry name" value="ZINC_FINGER_C2H2_1"/>
    <property type="match status" value="26"/>
</dbReference>
<comment type="subcellular location">
    <subcellularLocation>
        <location evidence="2">Nucleus</location>
    </subcellularLocation>
</comment>
<dbReference type="Pfam" id="PF13912">
    <property type="entry name" value="zf-C2H2_6"/>
    <property type="match status" value="2"/>
</dbReference>
<evidence type="ECO:0000256" key="6">
    <source>
        <dbReference type="ARBA" id="ARBA00022771"/>
    </source>
</evidence>
<comment type="similarity">
    <text evidence="3">Belongs to the krueppel C2H2-type zinc-finger protein family.</text>
</comment>
<feature type="domain" description="C2H2-type" evidence="14">
    <location>
        <begin position="1237"/>
        <end position="1264"/>
    </location>
</feature>
<dbReference type="FunFam" id="3.30.160.60:FF:000630">
    <property type="entry name" value="Zinc finger protein 180"/>
    <property type="match status" value="1"/>
</dbReference>
<dbReference type="RefSeq" id="XP_011300524.1">
    <property type="nucleotide sequence ID" value="XM_011302222.1"/>
</dbReference>
<keyword evidence="8" id="KW-0805">Transcription regulation</keyword>
<comment type="function">
    <text evidence="1">May be involved in transcriptional regulation.</text>
</comment>
<dbReference type="FunFam" id="3.30.160.60:FF:000385">
    <property type="entry name" value="Zinc finger protein 236 variant"/>
    <property type="match status" value="1"/>
</dbReference>
<feature type="domain" description="C2H2-type" evidence="14">
    <location>
        <begin position="373"/>
        <end position="401"/>
    </location>
</feature>
<feature type="domain" description="C2H2-type" evidence="14">
    <location>
        <begin position="736"/>
        <end position="763"/>
    </location>
</feature>
<dbReference type="KEGG" id="fas:105264978"/>
<feature type="domain" description="C2H2-type" evidence="14">
    <location>
        <begin position="405"/>
        <end position="429"/>
    </location>
</feature>
<dbReference type="PANTHER" id="PTHR24379">
    <property type="entry name" value="KRAB AND ZINC FINGER DOMAIN-CONTAINING"/>
    <property type="match status" value="1"/>
</dbReference>
<organism evidence="15 16">
    <name type="scientific">Fopius arisanus</name>
    <dbReference type="NCBI Taxonomy" id="64838"/>
    <lineage>
        <taxon>Eukaryota</taxon>
        <taxon>Metazoa</taxon>
        <taxon>Ecdysozoa</taxon>
        <taxon>Arthropoda</taxon>
        <taxon>Hexapoda</taxon>
        <taxon>Insecta</taxon>
        <taxon>Pterygota</taxon>
        <taxon>Neoptera</taxon>
        <taxon>Endopterygota</taxon>
        <taxon>Hymenoptera</taxon>
        <taxon>Apocrita</taxon>
        <taxon>Ichneumonoidea</taxon>
        <taxon>Braconidae</taxon>
        <taxon>Opiinae</taxon>
        <taxon>Fopius</taxon>
    </lineage>
</organism>
<evidence type="ECO:0000256" key="7">
    <source>
        <dbReference type="ARBA" id="ARBA00022833"/>
    </source>
</evidence>
<gene>
    <name evidence="16 17" type="primary">LOC105264978</name>
</gene>
<feature type="domain" description="C2H2-type" evidence="14">
    <location>
        <begin position="1293"/>
        <end position="1320"/>
    </location>
</feature>
<dbReference type="FunFam" id="3.30.160.60:FF:000446">
    <property type="entry name" value="Zinc finger protein"/>
    <property type="match status" value="1"/>
</dbReference>
<evidence type="ECO:0000256" key="2">
    <source>
        <dbReference type="ARBA" id="ARBA00004123"/>
    </source>
</evidence>
<dbReference type="GO" id="GO:0005634">
    <property type="term" value="C:nucleus"/>
    <property type="evidence" value="ECO:0007669"/>
    <property type="project" value="UniProtKB-SubCell"/>
</dbReference>
<dbReference type="FunFam" id="3.30.160.60:FF:000264">
    <property type="entry name" value="Zinc finger protein 236"/>
    <property type="match status" value="1"/>
</dbReference>
<dbReference type="FunFam" id="3.30.160.60:FF:000145">
    <property type="entry name" value="Zinc finger protein 574"/>
    <property type="match status" value="1"/>
</dbReference>
<feature type="domain" description="C2H2-type" evidence="14">
    <location>
        <begin position="548"/>
        <end position="575"/>
    </location>
</feature>
<keyword evidence="11" id="KW-0539">Nucleus</keyword>
<feature type="domain" description="C2H2-type" evidence="14">
    <location>
        <begin position="764"/>
        <end position="791"/>
    </location>
</feature>
<feature type="domain" description="C2H2-type" evidence="14">
    <location>
        <begin position="1114"/>
        <end position="1141"/>
    </location>
</feature>
<evidence type="ECO:0000256" key="11">
    <source>
        <dbReference type="ARBA" id="ARBA00023242"/>
    </source>
</evidence>
<dbReference type="FunFam" id="3.30.160.60:FF:002343">
    <property type="entry name" value="Zinc finger protein 33A"/>
    <property type="match status" value="1"/>
</dbReference>
<feature type="domain" description="C2H2-type" evidence="14">
    <location>
        <begin position="1582"/>
        <end position="1610"/>
    </location>
</feature>
<dbReference type="SMART" id="SM00355">
    <property type="entry name" value="ZnF_C2H2"/>
    <property type="match status" value="27"/>
</dbReference>
<evidence type="ECO:0000313" key="17">
    <source>
        <dbReference type="RefSeq" id="XP_011300524.1"/>
    </source>
</evidence>
<dbReference type="FunFam" id="3.30.160.60:FF:000075">
    <property type="entry name" value="Putative zinc finger protein 536"/>
    <property type="match status" value="1"/>
</dbReference>
<dbReference type="FunFam" id="3.30.160.60:FF:000045">
    <property type="entry name" value="ZFP69 zinc finger protein B"/>
    <property type="match status" value="1"/>
</dbReference>
<feature type="domain" description="C2H2-type" evidence="14">
    <location>
        <begin position="214"/>
        <end position="241"/>
    </location>
</feature>
<feature type="domain" description="C2H2-type" evidence="14">
    <location>
        <begin position="1554"/>
        <end position="1581"/>
    </location>
</feature>
<dbReference type="Pfam" id="PF00096">
    <property type="entry name" value="zf-C2H2"/>
    <property type="match status" value="16"/>
</dbReference>
<dbReference type="FunFam" id="3.30.160.60:FF:000110">
    <property type="entry name" value="Zinc finger protein-like"/>
    <property type="match status" value="2"/>
</dbReference>
<dbReference type="GO" id="GO:0008270">
    <property type="term" value="F:zinc ion binding"/>
    <property type="evidence" value="ECO:0007669"/>
    <property type="project" value="UniProtKB-KW"/>
</dbReference>
<dbReference type="FunFam" id="3.30.160.60:FF:000301">
    <property type="entry name" value="Zinc finger protein 236"/>
    <property type="match status" value="1"/>
</dbReference>
<feature type="domain" description="C2H2-type" evidence="14">
    <location>
        <begin position="680"/>
        <end position="707"/>
    </location>
</feature>
<evidence type="ECO:0000256" key="9">
    <source>
        <dbReference type="ARBA" id="ARBA00023125"/>
    </source>
</evidence>
<feature type="domain" description="C2H2-type" evidence="14">
    <location>
        <begin position="1321"/>
        <end position="1348"/>
    </location>
</feature>
<feature type="domain" description="C2H2-type" evidence="14">
    <location>
        <begin position="274"/>
        <end position="301"/>
    </location>
</feature>
<feature type="region of interest" description="Disordered" evidence="13">
    <location>
        <begin position="1171"/>
        <end position="1190"/>
    </location>
</feature>
<feature type="compositionally biased region" description="Polar residues" evidence="13">
    <location>
        <begin position="1359"/>
        <end position="1368"/>
    </location>
</feature>
<evidence type="ECO:0000313" key="16">
    <source>
        <dbReference type="RefSeq" id="XP_011300523.1"/>
    </source>
</evidence>